<dbReference type="GO" id="GO:0005524">
    <property type="term" value="F:ATP binding"/>
    <property type="evidence" value="ECO:0007669"/>
    <property type="project" value="UniProtKB-KW"/>
</dbReference>
<reference evidence="12 13" key="1">
    <citation type="journal article" date="2012" name="BMC Genomics">
        <title>Comparative genomic analysis and phylogenetic position of Theileria equi.</title>
        <authorList>
            <person name="Kappmeyer L.S."/>
            <person name="Thiagarajan M."/>
            <person name="Herndon D.R."/>
            <person name="Ramsay J.D."/>
            <person name="Caler E."/>
            <person name="Djikeng A."/>
            <person name="Gillespie J.J."/>
            <person name="Lau A.O."/>
            <person name="Roalson E.H."/>
            <person name="Silva J.C."/>
            <person name="Silva M.G."/>
            <person name="Suarez C.E."/>
            <person name="Ueti M.W."/>
            <person name="Nene V.M."/>
            <person name="Mealey R.H."/>
            <person name="Knowles D.P."/>
            <person name="Brayton K.A."/>
        </authorList>
    </citation>
    <scope>NUCLEOTIDE SEQUENCE [LARGE SCALE GENOMIC DNA]</scope>
    <source>
        <strain evidence="12 13">WA</strain>
    </source>
</reference>
<evidence type="ECO:0000256" key="7">
    <source>
        <dbReference type="ARBA" id="ARBA00023146"/>
    </source>
</evidence>
<evidence type="ECO:0000259" key="11">
    <source>
        <dbReference type="Pfam" id="PF00133"/>
    </source>
</evidence>
<name>L0B262_THEEQ</name>
<comment type="similarity">
    <text evidence="1 10">Belongs to the class-I aminoacyl-tRNA synthetase family.</text>
</comment>
<dbReference type="PANTHER" id="PTHR11946:SF93">
    <property type="entry name" value="VALINE--TRNA LIGASE, CHLOROPLASTIC_MITOCHONDRIAL 2"/>
    <property type="match status" value="1"/>
</dbReference>
<dbReference type="GO" id="GO:0002161">
    <property type="term" value="F:aminoacyl-tRNA deacylase activity"/>
    <property type="evidence" value="ECO:0007669"/>
    <property type="project" value="InterPro"/>
</dbReference>
<keyword evidence="13" id="KW-1185">Reference proteome</keyword>
<evidence type="ECO:0000256" key="4">
    <source>
        <dbReference type="ARBA" id="ARBA00022741"/>
    </source>
</evidence>
<dbReference type="OrthoDB" id="10264412at2759"/>
<evidence type="ECO:0000256" key="8">
    <source>
        <dbReference type="ARBA" id="ARBA00029936"/>
    </source>
</evidence>
<evidence type="ECO:0000256" key="2">
    <source>
        <dbReference type="ARBA" id="ARBA00013169"/>
    </source>
</evidence>
<accession>L0B262</accession>
<dbReference type="PROSITE" id="PS00178">
    <property type="entry name" value="AA_TRNA_LIGASE_I"/>
    <property type="match status" value="1"/>
</dbReference>
<dbReference type="GeneID" id="15805474"/>
<evidence type="ECO:0000256" key="3">
    <source>
        <dbReference type="ARBA" id="ARBA00022598"/>
    </source>
</evidence>
<dbReference type="GO" id="GO:0005829">
    <property type="term" value="C:cytosol"/>
    <property type="evidence" value="ECO:0007669"/>
    <property type="project" value="TreeGrafter"/>
</dbReference>
<dbReference type="SUPFAM" id="SSF52374">
    <property type="entry name" value="Nucleotidylyl transferase"/>
    <property type="match status" value="1"/>
</dbReference>
<dbReference type="VEuPathDB" id="PiroplasmaDB:BEWA_007400"/>
<comment type="catalytic activity">
    <reaction evidence="9">
        <text>tRNA(Val) + L-valine + ATP = L-valyl-tRNA(Val) + AMP + diphosphate</text>
        <dbReference type="Rhea" id="RHEA:10704"/>
        <dbReference type="Rhea" id="RHEA-COMP:9672"/>
        <dbReference type="Rhea" id="RHEA-COMP:9708"/>
        <dbReference type="ChEBI" id="CHEBI:30616"/>
        <dbReference type="ChEBI" id="CHEBI:33019"/>
        <dbReference type="ChEBI" id="CHEBI:57762"/>
        <dbReference type="ChEBI" id="CHEBI:78442"/>
        <dbReference type="ChEBI" id="CHEBI:78537"/>
        <dbReference type="ChEBI" id="CHEBI:456215"/>
        <dbReference type="EC" id="6.1.1.9"/>
    </reaction>
</comment>
<dbReference type="InterPro" id="IPR001412">
    <property type="entry name" value="aa-tRNA-synth_I_CS"/>
</dbReference>
<dbReference type="SUPFAM" id="SSF50677">
    <property type="entry name" value="ValRS/IleRS/LeuRS editing domain"/>
    <property type="match status" value="1"/>
</dbReference>
<feature type="domain" description="Aminoacyl-tRNA synthetase class Ia" evidence="11">
    <location>
        <begin position="65"/>
        <end position="649"/>
    </location>
</feature>
<evidence type="ECO:0000256" key="5">
    <source>
        <dbReference type="ARBA" id="ARBA00022840"/>
    </source>
</evidence>
<evidence type="ECO:0000313" key="13">
    <source>
        <dbReference type="Proteomes" id="UP000031512"/>
    </source>
</evidence>
<dbReference type="RefSeq" id="XP_004830997.1">
    <property type="nucleotide sequence ID" value="XM_004830940.1"/>
</dbReference>
<dbReference type="InterPro" id="IPR009080">
    <property type="entry name" value="tRNAsynth_Ia_anticodon-bd"/>
</dbReference>
<keyword evidence="4 10" id="KW-0547">Nucleotide-binding</keyword>
<protein>
    <recommendedName>
        <fullName evidence="2">valine--tRNA ligase</fullName>
        <ecNumber evidence="2">6.1.1.9</ecNumber>
    </recommendedName>
    <alternativeName>
        <fullName evidence="8">Valyl-tRNA synthetase</fullName>
    </alternativeName>
</protein>
<gene>
    <name evidence="12" type="ORF">BEWA_007400</name>
</gene>
<dbReference type="Gene3D" id="3.40.50.620">
    <property type="entry name" value="HUPs"/>
    <property type="match status" value="2"/>
</dbReference>
<evidence type="ECO:0000256" key="9">
    <source>
        <dbReference type="ARBA" id="ARBA00047552"/>
    </source>
</evidence>
<sequence length="806" mass="92678">MDVAFVSIQTVVTKLSFLLCILYCFYEYECFSIKKTTYLCPQALSRSRDSIPFALPTIKDADLVKLLAPPPNLTGELHIGHGMNLVGGDIFLKYCEMSGTNVDVAFGNDHAGHGFQKWFTKKYGTFGSESQRLKMAFRECGLLRNKHLANLYNLDINWNYSNWTLDRRSKKITKDVFMEFYNSGLLEESYWPTFARYRNNSVEIISAAEVDINTKERVVYEIIFPVKDTDEKIIATTTHPEFYHGTAALGVSSELFKSLTGKQAIMPNNGRVIPILSLNDRELGKAKLIIPAHFESDFFIAKEHNLDIINIVRMDGKLQNVPSRLVSLTLNDAKDDFLSFSRVAGKVCEQSPFDILDENARVIIIPTAHWLLNVDTMSKVAIDLLETERVKVYPECRKSILKKRLESKRQWCVSRNGWWGITLPIWYLTNGVMSKMLFANSLGEAENLAERYLKMPFSEALDIGYTIKADTRVFDTWFTSALWPIITQFSDKSSEQNASTKRLVYTCYDILESWITKMLILCPKFLDNNPPFDDIFLHGMVTDGHGKKMSKSLGNTVTLGSLINNNRKKTKNIYSDGAKSACRMKLASLTSQSDFAHSFTHACNEIEYLLTKVLQITKFIQKVSEEALISNISEIQFQLESDFLRYYLSPSFSHLGINVGSYIENFRFDRAILSLEKYVKIFSSYLIPYYRLRKKDIGFLVYSYLDMLRLMIPFASSFIYSMELPLNLKSMKDMHNWPKFESEERSNKLDEFMKIMQLIRKKVAEGDTDISLEAPESILNTLLLEKDYVEYLLQLTYNSVPKLNFY</sequence>
<proteinExistence type="inferred from homology"/>
<keyword evidence="7 10" id="KW-0030">Aminoacyl-tRNA synthetase</keyword>
<dbReference type="Gene3D" id="3.90.740.10">
    <property type="entry name" value="Valyl/Leucyl/Isoleucyl-tRNA synthetase, editing domain"/>
    <property type="match status" value="1"/>
</dbReference>
<dbReference type="InterPro" id="IPR002300">
    <property type="entry name" value="aa-tRNA-synth_Ia"/>
</dbReference>
<evidence type="ECO:0000256" key="6">
    <source>
        <dbReference type="ARBA" id="ARBA00022917"/>
    </source>
</evidence>
<organism evidence="12 13">
    <name type="scientific">Theileria equi strain WA</name>
    <dbReference type="NCBI Taxonomy" id="1537102"/>
    <lineage>
        <taxon>Eukaryota</taxon>
        <taxon>Sar</taxon>
        <taxon>Alveolata</taxon>
        <taxon>Apicomplexa</taxon>
        <taxon>Aconoidasida</taxon>
        <taxon>Piroplasmida</taxon>
        <taxon>Theileriidae</taxon>
        <taxon>Theileria</taxon>
    </lineage>
</organism>
<dbReference type="Pfam" id="PF00133">
    <property type="entry name" value="tRNA-synt_1"/>
    <property type="match status" value="1"/>
</dbReference>
<evidence type="ECO:0000313" key="12">
    <source>
        <dbReference type="EMBL" id="AFZ81331.1"/>
    </source>
</evidence>
<keyword evidence="3 10" id="KW-0436">Ligase</keyword>
<dbReference type="GO" id="GO:0006438">
    <property type="term" value="P:valyl-tRNA aminoacylation"/>
    <property type="evidence" value="ECO:0007669"/>
    <property type="project" value="InterPro"/>
</dbReference>
<dbReference type="InterPro" id="IPR002303">
    <property type="entry name" value="Valyl-tRNA_ligase"/>
</dbReference>
<keyword evidence="5 10" id="KW-0067">ATP-binding</keyword>
<dbReference type="KEGG" id="beq:BEWA_007400"/>
<dbReference type="Proteomes" id="UP000031512">
    <property type="component" value="Chromosome 3"/>
</dbReference>
<dbReference type="SUPFAM" id="SSF47323">
    <property type="entry name" value="Anticodon-binding domain of a subclass of class I aminoacyl-tRNA synthetases"/>
    <property type="match status" value="1"/>
</dbReference>
<dbReference type="PANTHER" id="PTHR11946">
    <property type="entry name" value="VALYL-TRNA SYNTHETASES"/>
    <property type="match status" value="1"/>
</dbReference>
<dbReference type="InterPro" id="IPR014729">
    <property type="entry name" value="Rossmann-like_a/b/a_fold"/>
</dbReference>
<evidence type="ECO:0000256" key="1">
    <source>
        <dbReference type="ARBA" id="ARBA00005594"/>
    </source>
</evidence>
<keyword evidence="6 10" id="KW-0648">Protein biosynthesis</keyword>
<dbReference type="AlphaFoldDB" id="L0B262"/>
<dbReference type="eggNOG" id="KOG0432">
    <property type="taxonomic scope" value="Eukaryota"/>
</dbReference>
<dbReference type="PRINTS" id="PR00986">
    <property type="entry name" value="TRNASYNTHVAL"/>
</dbReference>
<dbReference type="InterPro" id="IPR009008">
    <property type="entry name" value="Val/Leu/Ile-tRNA-synth_edit"/>
</dbReference>
<dbReference type="EMBL" id="CP001670">
    <property type="protein sequence ID" value="AFZ81331.1"/>
    <property type="molecule type" value="Genomic_DNA"/>
</dbReference>
<dbReference type="GO" id="GO:0004832">
    <property type="term" value="F:valine-tRNA ligase activity"/>
    <property type="evidence" value="ECO:0007669"/>
    <property type="project" value="UniProtKB-EC"/>
</dbReference>
<evidence type="ECO:0000256" key="10">
    <source>
        <dbReference type="RuleBase" id="RU363035"/>
    </source>
</evidence>
<dbReference type="EC" id="6.1.1.9" evidence="2"/>
<dbReference type="STRING" id="1537102.L0B262"/>